<dbReference type="AlphaFoldDB" id="A0A9N7UGC4"/>
<reference evidence="2" key="1">
    <citation type="submission" date="2020-03" db="EMBL/GenBank/DDBJ databases">
        <authorList>
            <person name="Weist P."/>
        </authorList>
    </citation>
    <scope>NUCLEOTIDE SEQUENCE</scope>
</reference>
<name>A0A9N7UGC4_PLEPL</name>
<sequence length="99" mass="10067">MVHPSPADLGGVSPGAVDLRTAHLDLQSMVLCADSGANVSRQGINPAGAGGEPRVYPATTLAALAAWTPPESRRCPPGPVSLSQMPDPGSVECKTPLKL</sequence>
<keyword evidence="3" id="KW-1185">Reference proteome</keyword>
<comment type="caution">
    <text evidence="2">The sequence shown here is derived from an EMBL/GenBank/DDBJ whole genome shotgun (WGS) entry which is preliminary data.</text>
</comment>
<protein>
    <submittedName>
        <fullName evidence="2">Uncharacterized protein</fullName>
    </submittedName>
</protein>
<gene>
    <name evidence="2" type="ORF">PLEPLA_LOCUS19586</name>
</gene>
<evidence type="ECO:0000313" key="3">
    <source>
        <dbReference type="Proteomes" id="UP001153269"/>
    </source>
</evidence>
<proteinExistence type="predicted"/>
<accession>A0A9N7UGC4</accession>
<feature type="region of interest" description="Disordered" evidence="1">
    <location>
        <begin position="69"/>
        <end position="99"/>
    </location>
</feature>
<dbReference type="Proteomes" id="UP001153269">
    <property type="component" value="Unassembled WGS sequence"/>
</dbReference>
<dbReference type="EMBL" id="CADEAL010001345">
    <property type="protein sequence ID" value="CAB1431529.1"/>
    <property type="molecule type" value="Genomic_DNA"/>
</dbReference>
<evidence type="ECO:0000256" key="1">
    <source>
        <dbReference type="SAM" id="MobiDB-lite"/>
    </source>
</evidence>
<evidence type="ECO:0000313" key="2">
    <source>
        <dbReference type="EMBL" id="CAB1431529.1"/>
    </source>
</evidence>
<organism evidence="2 3">
    <name type="scientific">Pleuronectes platessa</name>
    <name type="common">European plaice</name>
    <dbReference type="NCBI Taxonomy" id="8262"/>
    <lineage>
        <taxon>Eukaryota</taxon>
        <taxon>Metazoa</taxon>
        <taxon>Chordata</taxon>
        <taxon>Craniata</taxon>
        <taxon>Vertebrata</taxon>
        <taxon>Euteleostomi</taxon>
        <taxon>Actinopterygii</taxon>
        <taxon>Neopterygii</taxon>
        <taxon>Teleostei</taxon>
        <taxon>Neoteleostei</taxon>
        <taxon>Acanthomorphata</taxon>
        <taxon>Carangaria</taxon>
        <taxon>Pleuronectiformes</taxon>
        <taxon>Pleuronectoidei</taxon>
        <taxon>Pleuronectidae</taxon>
        <taxon>Pleuronectes</taxon>
    </lineage>
</organism>